<dbReference type="Pfam" id="PF13412">
    <property type="entry name" value="HTH_24"/>
    <property type="match status" value="1"/>
</dbReference>
<dbReference type="PANTHER" id="PTHR18964:SF149">
    <property type="entry name" value="BIFUNCTIONAL UDP-N-ACETYLGLUCOSAMINE 2-EPIMERASE_N-ACETYLMANNOSAMINE KINASE"/>
    <property type="match status" value="1"/>
</dbReference>
<name>A0A2D2B0T5_9CAUL</name>
<dbReference type="InterPro" id="IPR000600">
    <property type="entry name" value="ROK"/>
</dbReference>
<dbReference type="InterPro" id="IPR043129">
    <property type="entry name" value="ATPase_NBD"/>
</dbReference>
<evidence type="ECO:0000313" key="2">
    <source>
        <dbReference type="EMBL" id="ATQ43846.1"/>
    </source>
</evidence>
<dbReference type="InterPro" id="IPR036390">
    <property type="entry name" value="WH_DNA-bd_sf"/>
</dbReference>
<dbReference type="Proteomes" id="UP000228945">
    <property type="component" value="Chromosome"/>
</dbReference>
<protein>
    <submittedName>
        <fullName evidence="2">Transcriptional regulator</fullName>
    </submittedName>
</protein>
<reference evidence="2 3" key="1">
    <citation type="submission" date="2017-10" db="EMBL/GenBank/DDBJ databases">
        <title>Genome sequence of Caulobacter mirabilis FWC38.</title>
        <authorList>
            <person name="Fiebig A."/>
            <person name="Crosson S."/>
        </authorList>
    </citation>
    <scope>NUCLEOTIDE SEQUENCE [LARGE SCALE GENOMIC DNA]</scope>
    <source>
        <strain evidence="2 3">FWC 38</strain>
    </source>
</reference>
<dbReference type="InterPro" id="IPR036388">
    <property type="entry name" value="WH-like_DNA-bd_sf"/>
</dbReference>
<dbReference type="Gene3D" id="3.30.420.40">
    <property type="match status" value="2"/>
</dbReference>
<dbReference type="Pfam" id="PF00480">
    <property type="entry name" value="ROK"/>
    <property type="match status" value="1"/>
</dbReference>
<dbReference type="PANTHER" id="PTHR18964">
    <property type="entry name" value="ROK (REPRESSOR, ORF, KINASE) FAMILY"/>
    <property type="match status" value="1"/>
</dbReference>
<dbReference type="RefSeq" id="WP_099623094.1">
    <property type="nucleotide sequence ID" value="NZ_CP024201.1"/>
</dbReference>
<proteinExistence type="inferred from homology"/>
<dbReference type="SUPFAM" id="SSF46785">
    <property type="entry name" value="Winged helix' DNA-binding domain"/>
    <property type="match status" value="1"/>
</dbReference>
<dbReference type="AlphaFoldDB" id="A0A2D2B0T5"/>
<gene>
    <name evidence="2" type="ORF">CSW64_16305</name>
</gene>
<sequence>MVTRGATQQSSAPLNRRVVLDVIRRQGEISRKDIIDRVGLSPQTVANITQDLEAIGLIVSKRLRGEKARGQPPMAFMLNPAGGDSIGISLEPHRAYGALVNLVGDVLLRREIEIDVRDQRRTLAAMVALVRELAERASASERLWGVGVAMPGPFDVPAMSFVGPTAFEGWTDLSIFEDLEAATGLPIYYNIDSVAGAIGESLSGVAQGFESFFYLHLGVGLGGTLMVDKAAYRGARGNATEIGHIPIVPGGKPCYCGARGCLERYVSLHSLSEAITGDPDVELSHPELLALLERGDPRLDAWRAEAAACLRAAVAIIENMLDPETIVIGGSAPRILVEQLVAEALPLAPSVRTDASDTPRIILSEWQEDSSILGAAVLPIHERLSPRLDVLTPVEERAGIEVERLLGRKPRRINRF</sequence>
<accession>A0A2D2B0T5</accession>
<dbReference type="KEGG" id="cmb:CSW64_16305"/>
<dbReference type="SUPFAM" id="SSF53067">
    <property type="entry name" value="Actin-like ATPase domain"/>
    <property type="match status" value="1"/>
</dbReference>
<dbReference type="OrthoDB" id="49685at2"/>
<keyword evidence="3" id="KW-1185">Reference proteome</keyword>
<dbReference type="Gene3D" id="1.10.10.10">
    <property type="entry name" value="Winged helix-like DNA-binding domain superfamily/Winged helix DNA-binding domain"/>
    <property type="match status" value="1"/>
</dbReference>
<dbReference type="EMBL" id="CP024201">
    <property type="protein sequence ID" value="ATQ43846.1"/>
    <property type="molecule type" value="Genomic_DNA"/>
</dbReference>
<organism evidence="2 3">
    <name type="scientific">Caulobacter mirabilis</name>
    <dbReference type="NCBI Taxonomy" id="69666"/>
    <lineage>
        <taxon>Bacteria</taxon>
        <taxon>Pseudomonadati</taxon>
        <taxon>Pseudomonadota</taxon>
        <taxon>Alphaproteobacteria</taxon>
        <taxon>Caulobacterales</taxon>
        <taxon>Caulobacteraceae</taxon>
        <taxon>Caulobacter</taxon>
    </lineage>
</organism>
<evidence type="ECO:0000313" key="3">
    <source>
        <dbReference type="Proteomes" id="UP000228945"/>
    </source>
</evidence>
<comment type="similarity">
    <text evidence="1">Belongs to the ROK (NagC/XylR) family.</text>
</comment>
<evidence type="ECO:0000256" key="1">
    <source>
        <dbReference type="ARBA" id="ARBA00006479"/>
    </source>
</evidence>